<name>A0A6H5IHH4_9HYME</name>
<organism evidence="1 2">
    <name type="scientific">Trichogramma brassicae</name>
    <dbReference type="NCBI Taxonomy" id="86971"/>
    <lineage>
        <taxon>Eukaryota</taxon>
        <taxon>Metazoa</taxon>
        <taxon>Ecdysozoa</taxon>
        <taxon>Arthropoda</taxon>
        <taxon>Hexapoda</taxon>
        <taxon>Insecta</taxon>
        <taxon>Pterygota</taxon>
        <taxon>Neoptera</taxon>
        <taxon>Endopterygota</taxon>
        <taxon>Hymenoptera</taxon>
        <taxon>Apocrita</taxon>
        <taxon>Proctotrupomorpha</taxon>
        <taxon>Chalcidoidea</taxon>
        <taxon>Trichogrammatidae</taxon>
        <taxon>Trichogramma</taxon>
    </lineage>
</organism>
<dbReference type="EMBL" id="CADCXV010000838">
    <property type="protein sequence ID" value="CAB0036932.1"/>
    <property type="molecule type" value="Genomic_DNA"/>
</dbReference>
<evidence type="ECO:0000313" key="1">
    <source>
        <dbReference type="EMBL" id="CAB0036932.1"/>
    </source>
</evidence>
<accession>A0A6H5IHH4</accession>
<dbReference type="Proteomes" id="UP000479190">
    <property type="component" value="Unassembled WGS sequence"/>
</dbReference>
<feature type="non-terminal residue" evidence="1">
    <location>
        <position position="270"/>
    </location>
</feature>
<proteinExistence type="predicted"/>
<reference evidence="1 2" key="1">
    <citation type="submission" date="2020-02" db="EMBL/GenBank/DDBJ databases">
        <authorList>
            <person name="Ferguson B K."/>
        </authorList>
    </citation>
    <scope>NUCLEOTIDE SEQUENCE [LARGE SCALE GENOMIC DNA]</scope>
</reference>
<sequence length="270" mass="31711">MPYLYLGFGLLKSLRVYAMYGSASSCYATRRDASLIGSQLRADIRPDTNTGGSKNHFFLRSICNSNRTLVSHSKSEKPRGHRRQAAERRCDTLCFKLKKKKKKKGVVVIIRNCIGLCPLEGIDDRRRRGAATQWSLLCGSCSKVNEFFFWTAIGRHPWTEYCDVTLILMYIRVKKKTSLFRTNSWMKLKSLLRHLIKLLILMYIRVQKKTSLFRTNSWMKLKSLLRHLIKLLILMYIRVQKKTSLFRTNSWMKLKSLLRHLIKLVRLQQF</sequence>
<evidence type="ECO:0000313" key="2">
    <source>
        <dbReference type="Proteomes" id="UP000479190"/>
    </source>
</evidence>
<protein>
    <submittedName>
        <fullName evidence="1">Uncharacterized protein</fullName>
    </submittedName>
</protein>
<dbReference type="AlphaFoldDB" id="A0A6H5IHH4"/>
<keyword evidence="2" id="KW-1185">Reference proteome</keyword>
<gene>
    <name evidence="1" type="ORF">TBRA_LOCUS8773</name>
</gene>